<evidence type="ECO:0000313" key="1">
    <source>
        <dbReference type="Proteomes" id="UP000887576"/>
    </source>
</evidence>
<organism evidence="1 2">
    <name type="scientific">Panagrolaimus sp. JU765</name>
    <dbReference type="NCBI Taxonomy" id="591449"/>
    <lineage>
        <taxon>Eukaryota</taxon>
        <taxon>Metazoa</taxon>
        <taxon>Ecdysozoa</taxon>
        <taxon>Nematoda</taxon>
        <taxon>Chromadorea</taxon>
        <taxon>Rhabditida</taxon>
        <taxon>Tylenchina</taxon>
        <taxon>Panagrolaimomorpha</taxon>
        <taxon>Panagrolaimoidea</taxon>
        <taxon>Panagrolaimidae</taxon>
        <taxon>Panagrolaimus</taxon>
    </lineage>
</organism>
<protein>
    <submittedName>
        <fullName evidence="2">Uncharacterized protein</fullName>
    </submittedName>
</protein>
<dbReference type="WBParaSite" id="JU765_v2.g6107.t1">
    <property type="protein sequence ID" value="JU765_v2.g6107.t1"/>
    <property type="gene ID" value="JU765_v2.g6107"/>
</dbReference>
<sequence length="635" mass="71444">MKVTKLKVFNIYVEAVSYPIVPKSQLNNMLMKMNSPGVGIQNVTEVAQFNSSVQKAQTIPPLGEFHKTFFATYIVIIALLSSDYLIRAQVTPTGGKPSSGSQGTSGLISQVLKRLRLFTSAVNLAKEVIRKYRFQPESSLSENSKDDWLETEPGGIVKAVCEVEKNIEEKIGETPEEYERYISNHTVRDLYLVALHPDLSLKTRILFLNAAIERFKEMTLRVPLCKNLSMLVIQLHCCLDVLPSSKQLQPGDVYYVAETPADIPPEYQNLVEINKNNETIITALGVAKYSLLVESGQALHFKSFLDKGIECDNKKLRVAYFCFGSDEKKKQTGVEYLGCPKHKQFCGMAFDYKNEQFRIENGVYQSDAASYNGLSLDCKLEKSGKFKCSNIERQSCELDFVLLDSKKPYFSLMIIQKENQLCSLKFNFGKKQKLIFAGISPTKQAQAGMFTEKVLKFFEELDWYWYVVAAGVFLIIIGSITALCVFRWKRKKKKLKVEAPPEDAKMDHGEIKITEDCADQLLKTAMETTQVLTAMEASHVSTAKAPPVQEQMPQAPSDLPPTAVGDSETAKKPVEASLDLTTCKMPSEEMKEVTAQDVTLPLDKTQIEFGPDELEYQAFCTRNVFKRFEIFLSAV</sequence>
<evidence type="ECO:0000313" key="2">
    <source>
        <dbReference type="WBParaSite" id="JU765_v2.g6107.t1"/>
    </source>
</evidence>
<accession>A0AC34RE53</accession>
<reference evidence="2" key="1">
    <citation type="submission" date="2022-11" db="UniProtKB">
        <authorList>
            <consortium name="WormBaseParasite"/>
        </authorList>
    </citation>
    <scope>IDENTIFICATION</scope>
</reference>
<dbReference type="Proteomes" id="UP000887576">
    <property type="component" value="Unplaced"/>
</dbReference>
<name>A0AC34RE53_9BILA</name>
<proteinExistence type="predicted"/>